<accession>A0A0C3PHS8</accession>
<evidence type="ECO:0000313" key="1">
    <source>
        <dbReference type="EMBL" id="KIP05463.1"/>
    </source>
</evidence>
<gene>
    <name evidence="1" type="ORF">PHLGIDRAFT_151386</name>
</gene>
<dbReference type="HOGENOM" id="CLU_3051124_0_0_1"/>
<dbReference type="AlphaFoldDB" id="A0A0C3PHS8"/>
<dbReference type="EMBL" id="KN840543">
    <property type="protein sequence ID" value="KIP05463.1"/>
    <property type="molecule type" value="Genomic_DNA"/>
</dbReference>
<evidence type="ECO:0000313" key="2">
    <source>
        <dbReference type="Proteomes" id="UP000053257"/>
    </source>
</evidence>
<protein>
    <submittedName>
        <fullName evidence="1">Uncharacterized protein</fullName>
    </submittedName>
</protein>
<proteinExistence type="predicted"/>
<name>A0A0C3PHS8_PHLG1</name>
<keyword evidence="2" id="KW-1185">Reference proteome</keyword>
<dbReference type="Proteomes" id="UP000053257">
    <property type="component" value="Unassembled WGS sequence"/>
</dbReference>
<organism evidence="1 2">
    <name type="scientific">Phlebiopsis gigantea (strain 11061_1 CR5-6)</name>
    <name type="common">White-rot fungus</name>
    <name type="synonym">Peniophora gigantea</name>
    <dbReference type="NCBI Taxonomy" id="745531"/>
    <lineage>
        <taxon>Eukaryota</taxon>
        <taxon>Fungi</taxon>
        <taxon>Dikarya</taxon>
        <taxon>Basidiomycota</taxon>
        <taxon>Agaricomycotina</taxon>
        <taxon>Agaricomycetes</taxon>
        <taxon>Polyporales</taxon>
        <taxon>Phanerochaetaceae</taxon>
        <taxon>Phlebiopsis</taxon>
    </lineage>
</organism>
<sequence length="54" mass="6183">MSHAFYVLRYCSTQGEKTQRSTRFEGAFSDPIVKLTMVSLMYSSKEQSVILMQA</sequence>
<reference evidence="1 2" key="1">
    <citation type="journal article" date="2014" name="PLoS Genet.">
        <title>Analysis of the Phlebiopsis gigantea genome, transcriptome and secretome provides insight into its pioneer colonization strategies of wood.</title>
        <authorList>
            <person name="Hori C."/>
            <person name="Ishida T."/>
            <person name="Igarashi K."/>
            <person name="Samejima M."/>
            <person name="Suzuki H."/>
            <person name="Master E."/>
            <person name="Ferreira P."/>
            <person name="Ruiz-Duenas F.J."/>
            <person name="Held B."/>
            <person name="Canessa P."/>
            <person name="Larrondo L.F."/>
            <person name="Schmoll M."/>
            <person name="Druzhinina I.S."/>
            <person name="Kubicek C.P."/>
            <person name="Gaskell J.A."/>
            <person name="Kersten P."/>
            <person name="St John F."/>
            <person name="Glasner J."/>
            <person name="Sabat G."/>
            <person name="Splinter BonDurant S."/>
            <person name="Syed K."/>
            <person name="Yadav J."/>
            <person name="Mgbeahuruike A.C."/>
            <person name="Kovalchuk A."/>
            <person name="Asiegbu F.O."/>
            <person name="Lackner G."/>
            <person name="Hoffmeister D."/>
            <person name="Rencoret J."/>
            <person name="Gutierrez A."/>
            <person name="Sun H."/>
            <person name="Lindquist E."/>
            <person name="Barry K."/>
            <person name="Riley R."/>
            <person name="Grigoriev I.V."/>
            <person name="Henrissat B."/>
            <person name="Kues U."/>
            <person name="Berka R.M."/>
            <person name="Martinez A.T."/>
            <person name="Covert S.F."/>
            <person name="Blanchette R.A."/>
            <person name="Cullen D."/>
        </authorList>
    </citation>
    <scope>NUCLEOTIDE SEQUENCE [LARGE SCALE GENOMIC DNA]</scope>
    <source>
        <strain evidence="1 2">11061_1 CR5-6</strain>
    </source>
</reference>